<dbReference type="PANTHER" id="PTHR45649">
    <property type="entry name" value="AMINO-ACID PERMEASE BAT1"/>
    <property type="match status" value="1"/>
</dbReference>
<reference evidence="7" key="1">
    <citation type="journal article" date="2020" name="Stud. Mycol.">
        <title>101 Dothideomycetes genomes: a test case for predicting lifestyles and emergence of pathogens.</title>
        <authorList>
            <person name="Haridas S."/>
            <person name="Albert R."/>
            <person name="Binder M."/>
            <person name="Bloem J."/>
            <person name="Labutti K."/>
            <person name="Salamov A."/>
            <person name="Andreopoulos B."/>
            <person name="Baker S."/>
            <person name="Barry K."/>
            <person name="Bills G."/>
            <person name="Bluhm B."/>
            <person name="Cannon C."/>
            <person name="Castanera R."/>
            <person name="Culley D."/>
            <person name="Daum C."/>
            <person name="Ezra D."/>
            <person name="Gonzalez J."/>
            <person name="Henrissat B."/>
            <person name="Kuo A."/>
            <person name="Liang C."/>
            <person name="Lipzen A."/>
            <person name="Lutzoni F."/>
            <person name="Magnuson J."/>
            <person name="Mondo S."/>
            <person name="Nolan M."/>
            <person name="Ohm R."/>
            <person name="Pangilinan J."/>
            <person name="Park H.-J."/>
            <person name="Ramirez L."/>
            <person name="Alfaro M."/>
            <person name="Sun H."/>
            <person name="Tritt A."/>
            <person name="Yoshinaga Y."/>
            <person name="Zwiers L.-H."/>
            <person name="Turgeon B."/>
            <person name="Goodwin S."/>
            <person name="Spatafora J."/>
            <person name="Crous P."/>
            <person name="Grigoriev I."/>
        </authorList>
    </citation>
    <scope>NUCLEOTIDE SEQUENCE</scope>
    <source>
        <strain evidence="7">CBS 207.26</strain>
    </source>
</reference>
<feature type="transmembrane region" description="Helical" evidence="6">
    <location>
        <begin position="40"/>
        <end position="64"/>
    </location>
</feature>
<feature type="transmembrane region" description="Helical" evidence="6">
    <location>
        <begin position="329"/>
        <end position="356"/>
    </location>
</feature>
<feature type="transmembrane region" description="Helical" evidence="6">
    <location>
        <begin position="167"/>
        <end position="185"/>
    </location>
</feature>
<accession>A0A6A6EEW3</accession>
<feature type="transmembrane region" description="Helical" evidence="6">
    <location>
        <begin position="127"/>
        <end position="155"/>
    </location>
</feature>
<evidence type="ECO:0000256" key="3">
    <source>
        <dbReference type="ARBA" id="ARBA00022692"/>
    </source>
</evidence>
<name>A0A6A6EEW3_9PEZI</name>
<evidence type="ECO:0000313" key="7">
    <source>
        <dbReference type="EMBL" id="KAF2189372.1"/>
    </source>
</evidence>
<feature type="transmembrane region" description="Helical" evidence="6">
    <location>
        <begin position="478"/>
        <end position="497"/>
    </location>
</feature>
<evidence type="ECO:0000256" key="1">
    <source>
        <dbReference type="ARBA" id="ARBA00004141"/>
    </source>
</evidence>
<dbReference type="EMBL" id="ML994621">
    <property type="protein sequence ID" value="KAF2189372.1"/>
    <property type="molecule type" value="Genomic_DNA"/>
</dbReference>
<dbReference type="GO" id="GO:0022857">
    <property type="term" value="F:transmembrane transporter activity"/>
    <property type="evidence" value="ECO:0007669"/>
    <property type="project" value="InterPro"/>
</dbReference>
<feature type="transmembrane region" description="Helical" evidence="6">
    <location>
        <begin position="192"/>
        <end position="214"/>
    </location>
</feature>
<gene>
    <name evidence="7" type="ORF">K469DRAFT_702008</name>
</gene>
<keyword evidence="3 6" id="KW-0812">Transmembrane</keyword>
<evidence type="ECO:0000256" key="4">
    <source>
        <dbReference type="ARBA" id="ARBA00022989"/>
    </source>
</evidence>
<feature type="transmembrane region" description="Helical" evidence="6">
    <location>
        <begin position="447"/>
        <end position="466"/>
    </location>
</feature>
<dbReference type="OrthoDB" id="3257095at2759"/>
<keyword evidence="5 6" id="KW-0472">Membrane</keyword>
<sequence>MGDDRNIESAKNVFAESAPAECADREASHKRTGGGTLDRYINLLSATNFGFILLCSWEFVSVVFQFSLLNGGPASMIYGSIFSGIGSTFIAMSLAEMASIDPTVGAQYRWSANFAPKWNKFWGLTQGWLTVFAWMCASASIPATLANIVVSLLIFNYENYVPKRWHATLLMWAFTIPAFAGNFWFRRLLNVLQTVGCLCHVFFFIISVATLAVMAPRSSVEFVFTSLTYNVSGWTNAGVAWGIGLLTVTSSLSGFDGVLHMSDEVKKARTRVPRSIIASCVLNSVLQFAYIITLLFTLGDIDKVTSTPTGLPLIEVYYQATKSKHATNVFVAMAAIVIYTALFNDLASVSRLIWAFSRDNGLPFSNFFAYVHPTFKLPVNALGLVGVFITLIAIIYIGSTTAFNAIISLTALALYISYFLPILFFLLKRISKNPPEYGPFRLGKFGVALNLYALCYILFIVIWMPFPTMLPVTAVNFNYAGPLVGAVIIGALLDWCISGRKRFEVPVPRHKPDL</sequence>
<evidence type="ECO:0000256" key="6">
    <source>
        <dbReference type="SAM" id="Phobius"/>
    </source>
</evidence>
<proteinExistence type="predicted"/>
<dbReference type="Gene3D" id="1.20.1740.10">
    <property type="entry name" value="Amino acid/polyamine transporter I"/>
    <property type="match status" value="1"/>
</dbReference>
<feature type="transmembrane region" description="Helical" evidence="6">
    <location>
        <begin position="234"/>
        <end position="255"/>
    </location>
</feature>
<dbReference type="PANTHER" id="PTHR45649:SF5">
    <property type="entry name" value="GABA TRANSPORTER (EUROFUNG)-RELATED"/>
    <property type="match status" value="1"/>
</dbReference>
<dbReference type="GO" id="GO:0016020">
    <property type="term" value="C:membrane"/>
    <property type="evidence" value="ECO:0007669"/>
    <property type="project" value="UniProtKB-SubCell"/>
</dbReference>
<dbReference type="Pfam" id="PF13520">
    <property type="entry name" value="AA_permease_2"/>
    <property type="match status" value="1"/>
</dbReference>
<keyword evidence="8" id="KW-1185">Reference proteome</keyword>
<dbReference type="Proteomes" id="UP000800200">
    <property type="component" value="Unassembled WGS sequence"/>
</dbReference>
<keyword evidence="2" id="KW-0813">Transport</keyword>
<dbReference type="InterPro" id="IPR002293">
    <property type="entry name" value="AA/rel_permease1"/>
</dbReference>
<evidence type="ECO:0000256" key="2">
    <source>
        <dbReference type="ARBA" id="ARBA00022448"/>
    </source>
</evidence>
<evidence type="ECO:0000313" key="8">
    <source>
        <dbReference type="Proteomes" id="UP000800200"/>
    </source>
</evidence>
<comment type="subcellular location">
    <subcellularLocation>
        <location evidence="1">Membrane</location>
        <topology evidence="1">Multi-pass membrane protein</topology>
    </subcellularLocation>
</comment>
<dbReference type="PIRSF" id="PIRSF006060">
    <property type="entry name" value="AA_transporter"/>
    <property type="match status" value="1"/>
</dbReference>
<evidence type="ECO:0000256" key="5">
    <source>
        <dbReference type="ARBA" id="ARBA00023136"/>
    </source>
</evidence>
<dbReference type="AlphaFoldDB" id="A0A6A6EEW3"/>
<feature type="transmembrane region" description="Helical" evidence="6">
    <location>
        <begin position="377"/>
        <end position="397"/>
    </location>
</feature>
<keyword evidence="4 6" id="KW-1133">Transmembrane helix</keyword>
<feature type="transmembrane region" description="Helical" evidence="6">
    <location>
        <begin position="76"/>
        <end position="95"/>
    </location>
</feature>
<feature type="transmembrane region" description="Helical" evidence="6">
    <location>
        <begin position="276"/>
        <end position="298"/>
    </location>
</feature>
<feature type="transmembrane region" description="Helical" evidence="6">
    <location>
        <begin position="403"/>
        <end position="427"/>
    </location>
</feature>
<organism evidence="7 8">
    <name type="scientific">Zopfia rhizophila CBS 207.26</name>
    <dbReference type="NCBI Taxonomy" id="1314779"/>
    <lineage>
        <taxon>Eukaryota</taxon>
        <taxon>Fungi</taxon>
        <taxon>Dikarya</taxon>
        <taxon>Ascomycota</taxon>
        <taxon>Pezizomycotina</taxon>
        <taxon>Dothideomycetes</taxon>
        <taxon>Dothideomycetes incertae sedis</taxon>
        <taxon>Zopfiaceae</taxon>
        <taxon>Zopfia</taxon>
    </lineage>
</organism>
<protein>
    <submittedName>
        <fullName evidence="7">Amino acid transporter</fullName>
    </submittedName>
</protein>